<sequence>MSDGIHSTGRGGAGNIGLDNNSSYADGGIVHEGVYGESKNPEYSAGRGGAGNIGKSPNLRPADGASSAPSAPRLDDDIVPETAVKPQDQGAYHTGRGGQGNAHHATSSAAAGTTGAAGATAEAPKQKESLLHKVQDKAKGLLHKDK</sequence>
<dbReference type="EMBL" id="ML992509">
    <property type="protein sequence ID" value="KAF2221768.1"/>
    <property type="molecule type" value="Genomic_DNA"/>
</dbReference>
<evidence type="ECO:0000256" key="1">
    <source>
        <dbReference type="SAM" id="MobiDB-lite"/>
    </source>
</evidence>
<dbReference type="PANTHER" id="PTHR34693">
    <property type="entry name" value="PROTEIN PAR32"/>
    <property type="match status" value="1"/>
</dbReference>
<feature type="compositionally biased region" description="Low complexity" evidence="1">
    <location>
        <begin position="61"/>
        <end position="72"/>
    </location>
</feature>
<feature type="compositionally biased region" description="Low complexity" evidence="1">
    <location>
        <begin position="102"/>
        <end position="121"/>
    </location>
</feature>
<proteinExistence type="predicted"/>
<dbReference type="Proteomes" id="UP000799538">
    <property type="component" value="Unassembled WGS sequence"/>
</dbReference>
<dbReference type="PANTHER" id="PTHR34693:SF3">
    <property type="match status" value="1"/>
</dbReference>
<name>A0A6A6G887_9PEZI</name>
<dbReference type="InterPro" id="IPR022024">
    <property type="entry name" value="DUF3602"/>
</dbReference>
<dbReference type="AlphaFoldDB" id="A0A6A6G887"/>
<feature type="compositionally biased region" description="Basic and acidic residues" evidence="1">
    <location>
        <begin position="124"/>
        <end position="146"/>
    </location>
</feature>
<feature type="region of interest" description="Disordered" evidence="1">
    <location>
        <begin position="1"/>
        <end position="146"/>
    </location>
</feature>
<accession>A0A6A6G887</accession>
<evidence type="ECO:0000313" key="2">
    <source>
        <dbReference type="EMBL" id="KAF2221768.1"/>
    </source>
</evidence>
<dbReference type="OrthoDB" id="2537432at2759"/>
<reference evidence="3" key="1">
    <citation type="journal article" date="2020" name="Stud. Mycol.">
        <title>101 Dothideomycetes genomes: A test case for predicting lifestyles and emergence of pathogens.</title>
        <authorList>
            <person name="Haridas S."/>
            <person name="Albert R."/>
            <person name="Binder M."/>
            <person name="Bloem J."/>
            <person name="LaButti K."/>
            <person name="Salamov A."/>
            <person name="Andreopoulos B."/>
            <person name="Baker S."/>
            <person name="Barry K."/>
            <person name="Bills G."/>
            <person name="Bluhm B."/>
            <person name="Cannon C."/>
            <person name="Castanera R."/>
            <person name="Culley D."/>
            <person name="Daum C."/>
            <person name="Ezra D."/>
            <person name="Gonzalez J."/>
            <person name="Henrissat B."/>
            <person name="Kuo A."/>
            <person name="Liang C."/>
            <person name="Lipzen A."/>
            <person name="Lutzoni F."/>
            <person name="Magnuson J."/>
            <person name="Mondo S."/>
            <person name="Nolan M."/>
            <person name="Ohm R."/>
            <person name="Pangilinan J."/>
            <person name="Park H.-J."/>
            <person name="Ramirez L."/>
            <person name="Alfaro M."/>
            <person name="Sun H."/>
            <person name="Tritt A."/>
            <person name="Yoshinaga Y."/>
            <person name="Zwiers L.-H."/>
            <person name="Turgeon B."/>
            <person name="Goodwin S."/>
            <person name="Spatafora J."/>
            <person name="Crous P."/>
            <person name="Grigoriev I."/>
        </authorList>
    </citation>
    <scope>NUCLEOTIDE SEQUENCE [LARGE SCALE GENOMIC DNA]</scope>
    <source>
        <strain evidence="3">CECT 20119</strain>
    </source>
</reference>
<dbReference type="InterPro" id="IPR053203">
    <property type="entry name" value="Cisplatin_resist-associated"/>
</dbReference>
<dbReference type="Pfam" id="PF12223">
    <property type="entry name" value="DUF3602"/>
    <property type="match status" value="1"/>
</dbReference>
<protein>
    <submittedName>
        <fullName evidence="2">Uncharacterized protein</fullName>
    </submittedName>
</protein>
<evidence type="ECO:0000313" key="3">
    <source>
        <dbReference type="Proteomes" id="UP000799538"/>
    </source>
</evidence>
<gene>
    <name evidence="2" type="ORF">BDZ85DRAFT_133179</name>
</gene>
<keyword evidence="3" id="KW-1185">Reference proteome</keyword>
<organism evidence="2 3">
    <name type="scientific">Elsinoe ampelina</name>
    <dbReference type="NCBI Taxonomy" id="302913"/>
    <lineage>
        <taxon>Eukaryota</taxon>
        <taxon>Fungi</taxon>
        <taxon>Dikarya</taxon>
        <taxon>Ascomycota</taxon>
        <taxon>Pezizomycotina</taxon>
        <taxon>Dothideomycetes</taxon>
        <taxon>Dothideomycetidae</taxon>
        <taxon>Myriangiales</taxon>
        <taxon>Elsinoaceae</taxon>
        <taxon>Elsinoe</taxon>
    </lineage>
</organism>